<protein>
    <recommendedName>
        <fullName evidence="5">Sensory transduction protein RegX3</fullName>
    </recommendedName>
</protein>
<dbReference type="SUPFAM" id="SSF46894">
    <property type="entry name" value="C-terminal effector domain of the bipartite response regulators"/>
    <property type="match status" value="1"/>
</dbReference>
<dbReference type="GO" id="GO:0000976">
    <property type="term" value="F:transcription cis-regulatory region binding"/>
    <property type="evidence" value="ECO:0007669"/>
    <property type="project" value="TreeGrafter"/>
</dbReference>
<feature type="DNA-binding region" description="OmpR/PhoB-type" evidence="7">
    <location>
        <begin position="126"/>
        <end position="221"/>
    </location>
</feature>
<feature type="region of interest" description="Disordered" evidence="8">
    <location>
        <begin position="221"/>
        <end position="249"/>
    </location>
</feature>
<dbReference type="Pfam" id="PF00486">
    <property type="entry name" value="Trans_reg_C"/>
    <property type="match status" value="1"/>
</dbReference>
<feature type="domain" description="Response regulatory" evidence="9">
    <location>
        <begin position="2"/>
        <end position="113"/>
    </location>
</feature>
<dbReference type="GO" id="GO:0032993">
    <property type="term" value="C:protein-DNA complex"/>
    <property type="evidence" value="ECO:0007669"/>
    <property type="project" value="TreeGrafter"/>
</dbReference>
<evidence type="ECO:0000256" key="6">
    <source>
        <dbReference type="PROSITE-ProRule" id="PRU00169"/>
    </source>
</evidence>
<keyword evidence="3 7" id="KW-0238">DNA-binding</keyword>
<name>A0A4D4J723_9PSEU</name>
<sequence length="249" mass="26467">MHVLLVEDDDRVADALVPALNRRGFTVDRLAEGRGVLEHLSGVDVVLLDLGLPDVNGVTLCRQIRAASDVAIIVVSARGEVDDRILGLHAGADDYLVKPYDVGELVARVHAVRRRRADPGPGAAASEVVRVGDVEVDLSRHEVTVAGQPVSLSRKEFQVLALVVGAGGAVCTRERILVEVWGRSWPGANRTLDVHVATLRTKLGRPWLVETVRGVGYRLGKAPADTPAATPERTVDEAGPDAGDASAGR</sequence>
<evidence type="ECO:0000313" key="11">
    <source>
        <dbReference type="EMBL" id="GDY30329.1"/>
    </source>
</evidence>
<dbReference type="InterPro" id="IPR011006">
    <property type="entry name" value="CheY-like_superfamily"/>
</dbReference>
<evidence type="ECO:0000256" key="3">
    <source>
        <dbReference type="ARBA" id="ARBA00023125"/>
    </source>
</evidence>
<dbReference type="GO" id="GO:0000156">
    <property type="term" value="F:phosphorelay response regulator activity"/>
    <property type="evidence" value="ECO:0007669"/>
    <property type="project" value="TreeGrafter"/>
</dbReference>
<reference evidence="12" key="1">
    <citation type="submission" date="2019-04" db="EMBL/GenBank/DDBJ databases">
        <title>Draft genome sequence of Pseudonocardiaceae bacterium SL3-2-4.</title>
        <authorList>
            <person name="Ningsih F."/>
            <person name="Yokota A."/>
            <person name="Sakai Y."/>
            <person name="Nanatani K."/>
            <person name="Yabe S."/>
            <person name="Oetari A."/>
            <person name="Sjamsuridzal W."/>
        </authorList>
    </citation>
    <scope>NUCLEOTIDE SEQUENCE [LARGE SCALE GENOMIC DNA]</scope>
    <source>
        <strain evidence="12">SL3-2-4</strain>
    </source>
</reference>
<dbReference type="PROSITE" id="PS51755">
    <property type="entry name" value="OMPR_PHOB"/>
    <property type="match status" value="1"/>
</dbReference>
<dbReference type="GO" id="GO:0006355">
    <property type="term" value="P:regulation of DNA-templated transcription"/>
    <property type="evidence" value="ECO:0007669"/>
    <property type="project" value="InterPro"/>
</dbReference>
<dbReference type="InterPro" id="IPR016032">
    <property type="entry name" value="Sig_transdc_resp-reg_C-effctor"/>
</dbReference>
<evidence type="ECO:0000256" key="1">
    <source>
        <dbReference type="ARBA" id="ARBA00022553"/>
    </source>
</evidence>
<comment type="caution">
    <text evidence="11">The sequence shown here is derived from an EMBL/GenBank/DDBJ whole genome shotgun (WGS) entry which is preliminary data.</text>
</comment>
<dbReference type="InterPro" id="IPR036388">
    <property type="entry name" value="WH-like_DNA-bd_sf"/>
</dbReference>
<keyword evidence="4" id="KW-0804">Transcription</keyword>
<keyword evidence="1 6" id="KW-0597">Phosphoprotein</keyword>
<dbReference type="Pfam" id="PF00072">
    <property type="entry name" value="Response_reg"/>
    <property type="match status" value="1"/>
</dbReference>
<dbReference type="InterPro" id="IPR001867">
    <property type="entry name" value="OmpR/PhoB-type_DNA-bd"/>
</dbReference>
<dbReference type="AlphaFoldDB" id="A0A4D4J723"/>
<dbReference type="CDD" id="cd00383">
    <property type="entry name" value="trans_reg_C"/>
    <property type="match status" value="1"/>
</dbReference>
<dbReference type="EMBL" id="BJFL01000007">
    <property type="protein sequence ID" value="GDY30329.1"/>
    <property type="molecule type" value="Genomic_DNA"/>
</dbReference>
<gene>
    <name evidence="11" type="ORF">GTS_19620</name>
</gene>
<evidence type="ECO:0000256" key="2">
    <source>
        <dbReference type="ARBA" id="ARBA00023015"/>
    </source>
</evidence>
<dbReference type="GO" id="GO:0005829">
    <property type="term" value="C:cytosol"/>
    <property type="evidence" value="ECO:0007669"/>
    <property type="project" value="TreeGrafter"/>
</dbReference>
<keyword evidence="2" id="KW-0805">Transcription regulation</keyword>
<evidence type="ECO:0000259" key="9">
    <source>
        <dbReference type="PROSITE" id="PS50110"/>
    </source>
</evidence>
<dbReference type="InterPro" id="IPR001789">
    <property type="entry name" value="Sig_transdc_resp-reg_receiver"/>
</dbReference>
<dbReference type="SUPFAM" id="SSF52172">
    <property type="entry name" value="CheY-like"/>
    <property type="match status" value="1"/>
</dbReference>
<dbReference type="Gene3D" id="1.10.10.10">
    <property type="entry name" value="Winged helix-like DNA-binding domain superfamily/Winged helix DNA-binding domain"/>
    <property type="match status" value="1"/>
</dbReference>
<organism evidence="11 12">
    <name type="scientific">Gandjariella thermophila</name>
    <dbReference type="NCBI Taxonomy" id="1931992"/>
    <lineage>
        <taxon>Bacteria</taxon>
        <taxon>Bacillati</taxon>
        <taxon>Actinomycetota</taxon>
        <taxon>Actinomycetes</taxon>
        <taxon>Pseudonocardiales</taxon>
        <taxon>Pseudonocardiaceae</taxon>
        <taxon>Gandjariella</taxon>
    </lineage>
</organism>
<dbReference type="CDD" id="cd17574">
    <property type="entry name" value="REC_OmpR"/>
    <property type="match status" value="1"/>
</dbReference>
<evidence type="ECO:0000256" key="4">
    <source>
        <dbReference type="ARBA" id="ARBA00023163"/>
    </source>
</evidence>
<feature type="modified residue" description="4-aspartylphosphate" evidence="6">
    <location>
        <position position="49"/>
    </location>
</feature>
<dbReference type="PROSITE" id="PS50110">
    <property type="entry name" value="RESPONSE_REGULATORY"/>
    <property type="match status" value="1"/>
</dbReference>
<keyword evidence="12" id="KW-1185">Reference proteome</keyword>
<dbReference type="Gene3D" id="3.40.50.2300">
    <property type="match status" value="1"/>
</dbReference>
<evidence type="ECO:0000256" key="7">
    <source>
        <dbReference type="PROSITE-ProRule" id="PRU01091"/>
    </source>
</evidence>
<dbReference type="PANTHER" id="PTHR48111:SF72">
    <property type="entry name" value="SENSORY TRANSDUCTION PROTEIN REGX3"/>
    <property type="match status" value="1"/>
</dbReference>
<dbReference type="RefSeq" id="WP_137813460.1">
    <property type="nucleotide sequence ID" value="NZ_BJFL01000007.1"/>
</dbReference>
<dbReference type="Proteomes" id="UP000298860">
    <property type="component" value="Unassembled WGS sequence"/>
</dbReference>
<evidence type="ECO:0000259" key="10">
    <source>
        <dbReference type="PROSITE" id="PS51755"/>
    </source>
</evidence>
<dbReference type="SMART" id="SM00862">
    <property type="entry name" value="Trans_reg_C"/>
    <property type="match status" value="1"/>
</dbReference>
<dbReference type="SMART" id="SM00448">
    <property type="entry name" value="REC"/>
    <property type="match status" value="1"/>
</dbReference>
<dbReference type="Gene3D" id="6.10.250.690">
    <property type="match status" value="1"/>
</dbReference>
<evidence type="ECO:0000313" key="12">
    <source>
        <dbReference type="Proteomes" id="UP000298860"/>
    </source>
</evidence>
<dbReference type="OrthoDB" id="116118at2"/>
<proteinExistence type="predicted"/>
<evidence type="ECO:0000256" key="5">
    <source>
        <dbReference type="ARBA" id="ARBA00041201"/>
    </source>
</evidence>
<dbReference type="PANTHER" id="PTHR48111">
    <property type="entry name" value="REGULATOR OF RPOS"/>
    <property type="match status" value="1"/>
</dbReference>
<dbReference type="InterPro" id="IPR039420">
    <property type="entry name" value="WalR-like"/>
</dbReference>
<feature type="domain" description="OmpR/PhoB-type" evidence="10">
    <location>
        <begin position="126"/>
        <end position="221"/>
    </location>
</feature>
<accession>A0A4D4J723</accession>
<evidence type="ECO:0000256" key="8">
    <source>
        <dbReference type="SAM" id="MobiDB-lite"/>
    </source>
</evidence>